<reference evidence="1 2" key="1">
    <citation type="journal article" date="2018" name="Front. Plant Sci.">
        <title>Red Clover (Trifolium pratense) and Zigzag Clover (T. medium) - A Picture of Genomic Similarities and Differences.</title>
        <authorList>
            <person name="Dluhosova J."/>
            <person name="Istvanek J."/>
            <person name="Nedelnik J."/>
            <person name="Repkova J."/>
        </authorList>
    </citation>
    <scope>NUCLEOTIDE SEQUENCE [LARGE SCALE GENOMIC DNA]</scope>
    <source>
        <strain evidence="2">cv. 10/8</strain>
        <tissue evidence="1">Leaf</tissue>
    </source>
</reference>
<evidence type="ECO:0000313" key="1">
    <source>
        <dbReference type="EMBL" id="MCI30015.1"/>
    </source>
</evidence>
<accession>A0A392R382</accession>
<sequence>MEHEVKFAKCSCYCRLISLNHKKPHCGSGELSFLRLERAAMRLAAEAELDNRVLLRSRVTTRLKLRSYGNVLACCDW</sequence>
<proteinExistence type="predicted"/>
<organism evidence="1 2">
    <name type="scientific">Trifolium medium</name>
    <dbReference type="NCBI Taxonomy" id="97028"/>
    <lineage>
        <taxon>Eukaryota</taxon>
        <taxon>Viridiplantae</taxon>
        <taxon>Streptophyta</taxon>
        <taxon>Embryophyta</taxon>
        <taxon>Tracheophyta</taxon>
        <taxon>Spermatophyta</taxon>
        <taxon>Magnoliopsida</taxon>
        <taxon>eudicotyledons</taxon>
        <taxon>Gunneridae</taxon>
        <taxon>Pentapetalae</taxon>
        <taxon>rosids</taxon>
        <taxon>fabids</taxon>
        <taxon>Fabales</taxon>
        <taxon>Fabaceae</taxon>
        <taxon>Papilionoideae</taxon>
        <taxon>50 kb inversion clade</taxon>
        <taxon>NPAAA clade</taxon>
        <taxon>Hologalegina</taxon>
        <taxon>IRL clade</taxon>
        <taxon>Trifolieae</taxon>
        <taxon>Trifolium</taxon>
    </lineage>
</organism>
<keyword evidence="2" id="KW-1185">Reference proteome</keyword>
<dbReference type="AlphaFoldDB" id="A0A392R382"/>
<dbReference type="EMBL" id="LXQA010176410">
    <property type="protein sequence ID" value="MCI30015.1"/>
    <property type="molecule type" value="Genomic_DNA"/>
</dbReference>
<evidence type="ECO:0000313" key="2">
    <source>
        <dbReference type="Proteomes" id="UP000265520"/>
    </source>
</evidence>
<name>A0A392R382_9FABA</name>
<dbReference type="Proteomes" id="UP000265520">
    <property type="component" value="Unassembled WGS sequence"/>
</dbReference>
<protein>
    <submittedName>
        <fullName evidence="1">Uncharacterized protein</fullName>
    </submittedName>
</protein>
<comment type="caution">
    <text evidence="1">The sequence shown here is derived from an EMBL/GenBank/DDBJ whole genome shotgun (WGS) entry which is preliminary data.</text>
</comment>